<organism evidence="5 6">
    <name type="scientific">Salvelinus namaycush</name>
    <name type="common">Lake trout</name>
    <name type="synonym">Salmo namaycush</name>
    <dbReference type="NCBI Taxonomy" id="8040"/>
    <lineage>
        <taxon>Eukaryota</taxon>
        <taxon>Metazoa</taxon>
        <taxon>Chordata</taxon>
        <taxon>Craniata</taxon>
        <taxon>Vertebrata</taxon>
        <taxon>Euteleostomi</taxon>
        <taxon>Actinopterygii</taxon>
        <taxon>Neopterygii</taxon>
        <taxon>Teleostei</taxon>
        <taxon>Protacanthopterygii</taxon>
        <taxon>Salmoniformes</taxon>
        <taxon>Salmonidae</taxon>
        <taxon>Salmoninae</taxon>
        <taxon>Salvelinus</taxon>
    </lineage>
</organism>
<gene>
    <name evidence="6" type="primary">il10ra</name>
</gene>
<dbReference type="Pfam" id="PF09294">
    <property type="entry name" value="Interfer-bind"/>
    <property type="match status" value="1"/>
</dbReference>
<keyword evidence="5" id="KW-1185">Reference proteome</keyword>
<evidence type="ECO:0000256" key="1">
    <source>
        <dbReference type="SAM" id="MobiDB-lite"/>
    </source>
</evidence>
<proteinExistence type="predicted"/>
<dbReference type="KEGG" id="snh:120018393"/>
<name>A0A8U0P1V3_SALNM</name>
<dbReference type="Pfam" id="PF01108">
    <property type="entry name" value="Tissue_fac"/>
    <property type="match status" value="1"/>
</dbReference>
<keyword evidence="2" id="KW-1133">Transmembrane helix</keyword>
<reference evidence="6" key="1">
    <citation type="submission" date="2025-08" db="UniProtKB">
        <authorList>
            <consortium name="RefSeq"/>
        </authorList>
    </citation>
    <scope>IDENTIFICATION</scope>
    <source>
        <tissue evidence="6">White muscle</tissue>
    </source>
</reference>
<protein>
    <submittedName>
        <fullName evidence="6">Interleukin-10 receptor subunit alpha</fullName>
    </submittedName>
</protein>
<dbReference type="CTD" id="3587"/>
<dbReference type="SUPFAM" id="SSF49265">
    <property type="entry name" value="Fibronectin type III"/>
    <property type="match status" value="2"/>
</dbReference>
<keyword evidence="2" id="KW-0472">Membrane</keyword>
<dbReference type="GO" id="GO:0005886">
    <property type="term" value="C:plasma membrane"/>
    <property type="evidence" value="ECO:0007669"/>
    <property type="project" value="TreeGrafter"/>
</dbReference>
<feature type="domain" description="Fibronectin type-III" evidence="4">
    <location>
        <begin position="123"/>
        <end position="223"/>
    </location>
</feature>
<dbReference type="OrthoDB" id="8805892at2759"/>
<keyword evidence="2" id="KW-0812">Transmembrane</keyword>
<dbReference type="PANTHER" id="PTHR20859:SF94">
    <property type="entry name" value="CYTOKINE RECEPTOR FAMILY MEMBER B7"/>
    <property type="match status" value="1"/>
</dbReference>
<dbReference type="AlphaFoldDB" id="A0A8U0P1V3"/>
<feature type="transmembrane region" description="Helical" evidence="2">
    <location>
        <begin position="225"/>
        <end position="251"/>
    </location>
</feature>
<feature type="signal peptide" evidence="3">
    <location>
        <begin position="1"/>
        <end position="21"/>
    </location>
</feature>
<feature type="chain" id="PRO_5035820319" evidence="3">
    <location>
        <begin position="22"/>
        <end position="580"/>
    </location>
</feature>
<evidence type="ECO:0000256" key="3">
    <source>
        <dbReference type="SAM" id="SignalP"/>
    </source>
</evidence>
<dbReference type="GO" id="GO:0004896">
    <property type="term" value="F:cytokine receptor activity"/>
    <property type="evidence" value="ECO:0007669"/>
    <property type="project" value="TreeGrafter"/>
</dbReference>
<evidence type="ECO:0000259" key="4">
    <source>
        <dbReference type="PROSITE" id="PS50853"/>
    </source>
</evidence>
<evidence type="ECO:0000256" key="2">
    <source>
        <dbReference type="SAM" id="Phobius"/>
    </source>
</evidence>
<dbReference type="PROSITE" id="PS50853">
    <property type="entry name" value="FN3"/>
    <property type="match status" value="1"/>
</dbReference>
<dbReference type="Gene3D" id="2.60.40.10">
    <property type="entry name" value="Immunoglobulins"/>
    <property type="match status" value="1"/>
</dbReference>
<feature type="region of interest" description="Disordered" evidence="1">
    <location>
        <begin position="307"/>
        <end position="371"/>
    </location>
</feature>
<dbReference type="InterPro" id="IPR003961">
    <property type="entry name" value="FN3_dom"/>
</dbReference>
<dbReference type="Proteomes" id="UP000808372">
    <property type="component" value="Chromosome 23"/>
</dbReference>
<keyword evidence="6" id="KW-0675">Receptor</keyword>
<dbReference type="PANTHER" id="PTHR20859">
    <property type="entry name" value="INTERFERON/INTERLEUKIN RECEPTOR"/>
    <property type="match status" value="1"/>
</dbReference>
<dbReference type="InterPro" id="IPR036116">
    <property type="entry name" value="FN3_sf"/>
</dbReference>
<dbReference type="RefSeq" id="XP_038817496.1">
    <property type="nucleotide sequence ID" value="XM_038961568.1"/>
</dbReference>
<dbReference type="InterPro" id="IPR015373">
    <property type="entry name" value="Interferon/interleukin_rcp_dom"/>
</dbReference>
<keyword evidence="3" id="KW-0732">Signal</keyword>
<dbReference type="InterPro" id="IPR013783">
    <property type="entry name" value="Ig-like_fold"/>
</dbReference>
<dbReference type="InterPro" id="IPR050650">
    <property type="entry name" value="Type-II_Cytokine-TF_Rcpt"/>
</dbReference>
<evidence type="ECO:0000313" key="6">
    <source>
        <dbReference type="RefSeq" id="XP_038817496.1"/>
    </source>
</evidence>
<dbReference type="CDD" id="cd00063">
    <property type="entry name" value="FN3"/>
    <property type="match status" value="1"/>
</dbReference>
<accession>A0A8U0P1V3</accession>
<evidence type="ECO:0000313" key="5">
    <source>
        <dbReference type="Proteomes" id="UP000808372"/>
    </source>
</evidence>
<dbReference type="GeneID" id="120018393"/>
<sequence length="580" mass="63648">MDWTFWISILALLITSDYVSGKDLLKPVNLTVDIWDGEVTLLWDSPEGAPLLAQYQVQMSRYVNNNWANVTSCDRTQLTYCDLSYLIGDFFMVYKVRVRLVTENSIAAWSWKKFNPRKSKLQHPSSTLLATSSSVTVSVHRKPLLKKIFPFGLTYTIYLREEGQDNKTVAIQLKDDDDEDNSEVRFTSLHWGQEYCVSLKVAGNGGEFTSEVSPEQCLLLPEQEWYILAVVSFSILSVMGVLVMLALCFFLRRPEKVPVALKSTGSGWQPLCVGDVPVEIVTDKGWFMSTARTDAMVWLADERTSLAGKGEQEEGEDRWTSLDSGACTKSHISGNGNGRSPEKQEDSGCGSLGAPESAVSSRSGTGEPPLLDRRINIDISLKEDSGVGLGCQLGCAGSLQGDDCGILPEMVMVTGDGYRSQSPSSVDAHFTETEQSLQQISCETVMADPVVGYRSGHMACVCLGASQCVWCQTRRHYEVSFDGQSVALFSLTEEQLNLGSLTGDICEMKSTCSSYKKNNLHIETVVNLEDSVTFSHLPTCIGESFPLLTALSEMPLVEGGLNCSVNTMLPSLGDLEVTFG</sequence>